<keyword evidence="3 4" id="KW-0413">Isomerase</keyword>
<dbReference type="STRING" id="649349.Lbys_0743"/>
<proteinExistence type="inferred from homology"/>
<dbReference type="PANTHER" id="PTHR45625:SF4">
    <property type="entry name" value="PEPTIDYLPROLYL ISOMERASE DOMAIN AND WD REPEAT-CONTAINING PROTEIN 1"/>
    <property type="match status" value="1"/>
</dbReference>
<keyword evidence="2 4" id="KW-0697">Rotamase</keyword>
<dbReference type="GO" id="GO:0006457">
    <property type="term" value="P:protein folding"/>
    <property type="evidence" value="ECO:0007669"/>
    <property type="project" value="InterPro"/>
</dbReference>
<evidence type="ECO:0000313" key="6">
    <source>
        <dbReference type="EMBL" id="ADQ16503.1"/>
    </source>
</evidence>
<evidence type="ECO:0000259" key="5">
    <source>
        <dbReference type="PROSITE" id="PS50072"/>
    </source>
</evidence>
<feature type="domain" description="PPIase cyclophilin-type" evidence="5">
    <location>
        <begin position="32"/>
        <end position="204"/>
    </location>
</feature>
<dbReference type="InterPro" id="IPR029000">
    <property type="entry name" value="Cyclophilin-like_dom_sf"/>
</dbReference>
<evidence type="ECO:0000256" key="2">
    <source>
        <dbReference type="ARBA" id="ARBA00023110"/>
    </source>
</evidence>
<dbReference type="OrthoDB" id="9807797at2"/>
<name>E4RQ20_LEAB4</name>
<dbReference type="AlphaFoldDB" id="E4RQ20"/>
<evidence type="ECO:0000256" key="1">
    <source>
        <dbReference type="ARBA" id="ARBA00007365"/>
    </source>
</evidence>
<dbReference type="Proteomes" id="UP000007435">
    <property type="component" value="Chromosome"/>
</dbReference>
<dbReference type="KEGG" id="lby:Lbys_0743"/>
<reference key="1">
    <citation type="submission" date="2010-11" db="EMBL/GenBank/DDBJ databases">
        <title>The complete genome of Leadbetterella byssophila DSM 17132.</title>
        <authorList>
            <consortium name="US DOE Joint Genome Institute (JGI-PGF)"/>
            <person name="Lucas S."/>
            <person name="Copeland A."/>
            <person name="Lapidus A."/>
            <person name="Glavina del Rio T."/>
            <person name="Dalin E."/>
            <person name="Tice H."/>
            <person name="Bruce D."/>
            <person name="Goodwin L."/>
            <person name="Pitluck S."/>
            <person name="Kyrpides N."/>
            <person name="Mavromatis K."/>
            <person name="Ivanova N."/>
            <person name="Teshima H."/>
            <person name="Brettin T."/>
            <person name="Detter J.C."/>
            <person name="Han C."/>
            <person name="Tapia R."/>
            <person name="Land M."/>
            <person name="Hauser L."/>
            <person name="Markowitz V."/>
            <person name="Cheng J.-F."/>
            <person name="Hugenholtz P."/>
            <person name="Woyke T."/>
            <person name="Wu D."/>
            <person name="Tindall B."/>
            <person name="Pomrenke H.G."/>
            <person name="Brambilla E."/>
            <person name="Klenk H.-P."/>
            <person name="Eisen J.A."/>
        </authorList>
    </citation>
    <scope>NUCLEOTIDE SEQUENCE [LARGE SCALE GENOMIC DNA]</scope>
    <source>
        <strain>DSM 17132</strain>
    </source>
</reference>
<dbReference type="Gene3D" id="2.40.100.10">
    <property type="entry name" value="Cyclophilin-like"/>
    <property type="match status" value="1"/>
</dbReference>
<comment type="similarity">
    <text evidence="1 4">Belongs to the cyclophilin-type PPIase family.</text>
</comment>
<dbReference type="SUPFAM" id="SSF50891">
    <property type="entry name" value="Cyclophilin-like"/>
    <property type="match status" value="1"/>
</dbReference>
<comment type="catalytic activity">
    <reaction evidence="4">
        <text>[protein]-peptidylproline (omega=180) = [protein]-peptidylproline (omega=0)</text>
        <dbReference type="Rhea" id="RHEA:16237"/>
        <dbReference type="Rhea" id="RHEA-COMP:10747"/>
        <dbReference type="Rhea" id="RHEA-COMP:10748"/>
        <dbReference type="ChEBI" id="CHEBI:83833"/>
        <dbReference type="ChEBI" id="CHEBI:83834"/>
        <dbReference type="EC" id="5.2.1.8"/>
    </reaction>
</comment>
<dbReference type="GO" id="GO:0003755">
    <property type="term" value="F:peptidyl-prolyl cis-trans isomerase activity"/>
    <property type="evidence" value="ECO:0007669"/>
    <property type="project" value="UniProtKB-UniRule"/>
</dbReference>
<dbReference type="InterPro" id="IPR002130">
    <property type="entry name" value="Cyclophilin-type_PPIase_dom"/>
</dbReference>
<dbReference type="PRINTS" id="PR00153">
    <property type="entry name" value="CSAPPISMRASE"/>
</dbReference>
<evidence type="ECO:0000313" key="7">
    <source>
        <dbReference type="Proteomes" id="UP000007435"/>
    </source>
</evidence>
<accession>E4RQ20</accession>
<dbReference type="CDD" id="cd00317">
    <property type="entry name" value="cyclophilin"/>
    <property type="match status" value="1"/>
</dbReference>
<sequence length="228" mass="26299">MKKILFLLAILPISAFAQKRDKVYTLTSGKDKIRFVLYDETPLHKKNFASLVSKKFYHGLLFHRVIKDFMIQGGDPNSKKAKPGDRLGNGGDHLERIPFEYHPERFHKKGVIAAARDNNPEKKSSACQFYIVQGKKFNDEDLDKFETRNQLKYTPSQRETYKTIGGTPHLDKNYTVFGEVVGDLSLLDKIAAVKTDEFNRPVEDQKMKITAKKMSRKKITKKYGYTYL</sequence>
<dbReference type="InterPro" id="IPR020892">
    <property type="entry name" value="Cyclophilin-type_PPIase_CS"/>
</dbReference>
<protein>
    <recommendedName>
        <fullName evidence="4">Peptidyl-prolyl cis-trans isomerase</fullName>
        <shortName evidence="4">PPIase</shortName>
        <ecNumber evidence="4">5.2.1.8</ecNumber>
    </recommendedName>
</protein>
<dbReference type="PROSITE" id="PS50072">
    <property type="entry name" value="CSA_PPIASE_2"/>
    <property type="match status" value="1"/>
</dbReference>
<organism evidence="6 7">
    <name type="scientific">Leadbetterella byssophila (strain DSM 17132 / JCM 16389 / KACC 11308 / NBRC 106382 / 4M15)</name>
    <dbReference type="NCBI Taxonomy" id="649349"/>
    <lineage>
        <taxon>Bacteria</taxon>
        <taxon>Pseudomonadati</taxon>
        <taxon>Bacteroidota</taxon>
        <taxon>Cytophagia</taxon>
        <taxon>Cytophagales</taxon>
        <taxon>Leadbetterellaceae</taxon>
        <taxon>Leadbetterella</taxon>
    </lineage>
</organism>
<comment type="function">
    <text evidence="4">PPIases accelerate the folding of proteins. It catalyzes the cis-trans isomerization of proline imidic peptide bonds in oligopeptides.</text>
</comment>
<dbReference type="PANTHER" id="PTHR45625">
    <property type="entry name" value="PEPTIDYL-PROLYL CIS-TRANS ISOMERASE-RELATED"/>
    <property type="match status" value="1"/>
</dbReference>
<dbReference type="Pfam" id="PF00160">
    <property type="entry name" value="Pro_isomerase"/>
    <property type="match status" value="1"/>
</dbReference>
<keyword evidence="7" id="KW-1185">Reference proteome</keyword>
<dbReference type="EMBL" id="CP002305">
    <property type="protein sequence ID" value="ADQ16503.1"/>
    <property type="molecule type" value="Genomic_DNA"/>
</dbReference>
<dbReference type="HOGENOM" id="CLU_012062_16_0_10"/>
<reference evidence="6 7" key="2">
    <citation type="journal article" date="2011" name="Stand. Genomic Sci.">
        <title>Complete genome sequence of Leadbetterella byssophila type strain (4M15).</title>
        <authorList>
            <person name="Abt B."/>
            <person name="Teshima H."/>
            <person name="Lucas S."/>
            <person name="Lapidus A."/>
            <person name="Del Rio T.G."/>
            <person name="Nolan M."/>
            <person name="Tice H."/>
            <person name="Cheng J.F."/>
            <person name="Pitluck S."/>
            <person name="Liolios K."/>
            <person name="Pagani I."/>
            <person name="Ivanova N."/>
            <person name="Mavromatis K."/>
            <person name="Pati A."/>
            <person name="Tapia R."/>
            <person name="Han C."/>
            <person name="Goodwin L."/>
            <person name="Chen A."/>
            <person name="Palaniappan K."/>
            <person name="Land M."/>
            <person name="Hauser L."/>
            <person name="Chang Y.J."/>
            <person name="Jeffries C.D."/>
            <person name="Rohde M."/>
            <person name="Goker M."/>
            <person name="Tindall B.J."/>
            <person name="Detter J.C."/>
            <person name="Woyke T."/>
            <person name="Bristow J."/>
            <person name="Eisen J.A."/>
            <person name="Markowitz V."/>
            <person name="Hugenholtz P."/>
            <person name="Klenk H.P."/>
            <person name="Kyrpides N.C."/>
        </authorList>
    </citation>
    <scope>NUCLEOTIDE SEQUENCE [LARGE SCALE GENOMIC DNA]</scope>
    <source>
        <strain evidence="7">DSM 17132 / JCM 16389 / KACC 11308 / NBRC 106382 / 4M15</strain>
    </source>
</reference>
<keyword evidence="4" id="KW-0732">Signal</keyword>
<gene>
    <name evidence="6" type="ordered locus">Lbys_0743</name>
</gene>
<dbReference type="RefSeq" id="WP_013407555.1">
    <property type="nucleotide sequence ID" value="NC_014655.1"/>
</dbReference>
<dbReference type="EC" id="5.2.1.8" evidence="4"/>
<evidence type="ECO:0000256" key="3">
    <source>
        <dbReference type="ARBA" id="ARBA00023235"/>
    </source>
</evidence>
<dbReference type="InterPro" id="IPR044666">
    <property type="entry name" value="Cyclophilin_A-like"/>
</dbReference>
<dbReference type="eggNOG" id="COG0652">
    <property type="taxonomic scope" value="Bacteria"/>
</dbReference>
<feature type="signal peptide" evidence="4">
    <location>
        <begin position="1"/>
        <end position="17"/>
    </location>
</feature>
<evidence type="ECO:0000256" key="4">
    <source>
        <dbReference type="RuleBase" id="RU363019"/>
    </source>
</evidence>
<feature type="chain" id="PRO_5006523930" description="Peptidyl-prolyl cis-trans isomerase" evidence="4">
    <location>
        <begin position="18"/>
        <end position="228"/>
    </location>
</feature>
<dbReference type="PROSITE" id="PS00170">
    <property type="entry name" value="CSA_PPIASE_1"/>
    <property type="match status" value="1"/>
</dbReference>